<gene>
    <name evidence="1" type="ORF">BI198_06225</name>
</gene>
<sequence length="229" mass="26628">MSFAVMQPYLFPYLGYYQMVYAVDKFVFYDDVTFIKGGYINRNNILMNGKAQRFTIPVPGMSSNKKINELRFDINVIKVLKSIEQSYRKAPYFNAIFPIIESVLSDPNRQVEHICAQSIKQVFAYLGLEKAFYFSSQLEFDREQSATDKLFSIAELMKSDDYINSPGGKALYNKEHFETKGIKLSFIQTEPYSYQQSNFEFTPHLSMIDVLMWNSKQDVLALLELYSLD</sequence>
<dbReference type="InterPro" id="IPR014985">
    <property type="entry name" value="WbqC"/>
</dbReference>
<accession>A0A1E7Q4U5</accession>
<dbReference type="AlphaFoldDB" id="A0A1E7Q4U5"/>
<dbReference type="RefSeq" id="WP_070048778.1">
    <property type="nucleotide sequence ID" value="NZ_CBCSDO010000006.1"/>
</dbReference>
<dbReference type="STRING" id="1628148.BI198_06225"/>
<organism evidence="1 2">
    <name type="scientific">Rheinheimera salexigens</name>
    <dbReference type="NCBI Taxonomy" id="1628148"/>
    <lineage>
        <taxon>Bacteria</taxon>
        <taxon>Pseudomonadati</taxon>
        <taxon>Pseudomonadota</taxon>
        <taxon>Gammaproteobacteria</taxon>
        <taxon>Chromatiales</taxon>
        <taxon>Chromatiaceae</taxon>
        <taxon>Rheinheimera</taxon>
    </lineage>
</organism>
<dbReference type="Proteomes" id="UP000242258">
    <property type="component" value="Unassembled WGS sequence"/>
</dbReference>
<dbReference type="OrthoDB" id="3611744at2"/>
<comment type="caution">
    <text evidence="1">The sequence shown here is derived from an EMBL/GenBank/DDBJ whole genome shotgun (WGS) entry which is preliminary data.</text>
</comment>
<dbReference type="Pfam" id="PF08889">
    <property type="entry name" value="WbqC"/>
    <property type="match status" value="1"/>
</dbReference>
<name>A0A1E7Q4U5_9GAMM</name>
<evidence type="ECO:0000313" key="2">
    <source>
        <dbReference type="Proteomes" id="UP000242258"/>
    </source>
</evidence>
<protein>
    <recommendedName>
        <fullName evidence="3">WbqC-like protein</fullName>
    </recommendedName>
</protein>
<evidence type="ECO:0008006" key="3">
    <source>
        <dbReference type="Google" id="ProtNLM"/>
    </source>
</evidence>
<dbReference type="EMBL" id="MKEK01000001">
    <property type="protein sequence ID" value="OEY69212.1"/>
    <property type="molecule type" value="Genomic_DNA"/>
</dbReference>
<proteinExistence type="predicted"/>
<evidence type="ECO:0000313" key="1">
    <source>
        <dbReference type="EMBL" id="OEY69212.1"/>
    </source>
</evidence>
<reference evidence="2" key="1">
    <citation type="submission" date="2016-09" db="EMBL/GenBank/DDBJ databases">
        <authorList>
            <person name="Wan X."/>
            <person name="Hou S."/>
        </authorList>
    </citation>
    <scope>NUCLEOTIDE SEQUENCE [LARGE SCALE GENOMIC DNA]</scope>
    <source>
        <strain evidence="2">KH87</strain>
    </source>
</reference>
<keyword evidence="2" id="KW-1185">Reference proteome</keyword>